<feature type="region of interest" description="Disordered" evidence="1">
    <location>
        <begin position="1"/>
        <end position="43"/>
    </location>
</feature>
<evidence type="ECO:0000313" key="3">
    <source>
        <dbReference type="Proteomes" id="UP000326396"/>
    </source>
</evidence>
<dbReference type="Proteomes" id="UP000326396">
    <property type="component" value="Linkage Group LG9"/>
</dbReference>
<evidence type="ECO:0000256" key="1">
    <source>
        <dbReference type="SAM" id="MobiDB-lite"/>
    </source>
</evidence>
<feature type="compositionally biased region" description="Pro residues" evidence="1">
    <location>
        <begin position="15"/>
        <end position="38"/>
    </location>
</feature>
<protein>
    <submittedName>
        <fullName evidence="2">Uncharacterized protein</fullName>
    </submittedName>
</protein>
<dbReference type="AlphaFoldDB" id="A0A5N6LKR4"/>
<reference evidence="2 3" key="1">
    <citation type="submission" date="2019-05" db="EMBL/GenBank/DDBJ databases">
        <title>Mikania micrantha, genome provides insights into the molecular mechanism of rapid growth.</title>
        <authorList>
            <person name="Liu B."/>
        </authorList>
    </citation>
    <scope>NUCLEOTIDE SEQUENCE [LARGE SCALE GENOMIC DNA]</scope>
    <source>
        <strain evidence="2">NLD-2019</strain>
        <tissue evidence="2">Leaf</tissue>
    </source>
</reference>
<keyword evidence="3" id="KW-1185">Reference proteome</keyword>
<organism evidence="2 3">
    <name type="scientific">Mikania micrantha</name>
    <name type="common">bitter vine</name>
    <dbReference type="NCBI Taxonomy" id="192012"/>
    <lineage>
        <taxon>Eukaryota</taxon>
        <taxon>Viridiplantae</taxon>
        <taxon>Streptophyta</taxon>
        <taxon>Embryophyta</taxon>
        <taxon>Tracheophyta</taxon>
        <taxon>Spermatophyta</taxon>
        <taxon>Magnoliopsida</taxon>
        <taxon>eudicotyledons</taxon>
        <taxon>Gunneridae</taxon>
        <taxon>Pentapetalae</taxon>
        <taxon>asterids</taxon>
        <taxon>campanulids</taxon>
        <taxon>Asterales</taxon>
        <taxon>Asteraceae</taxon>
        <taxon>Asteroideae</taxon>
        <taxon>Heliantheae alliance</taxon>
        <taxon>Eupatorieae</taxon>
        <taxon>Mikania</taxon>
    </lineage>
</organism>
<proteinExistence type="predicted"/>
<name>A0A5N6LKR4_9ASTR</name>
<gene>
    <name evidence="2" type="ORF">E3N88_39787</name>
</gene>
<comment type="caution">
    <text evidence="2">The sequence shown here is derived from an EMBL/GenBank/DDBJ whole genome shotgun (WGS) entry which is preliminary data.</text>
</comment>
<evidence type="ECO:0000313" key="2">
    <source>
        <dbReference type="EMBL" id="KAD2392810.1"/>
    </source>
</evidence>
<accession>A0A5N6LKR4</accession>
<sequence length="104" mass="11163">MWWDDGNLDPTMPARRPPPLMPPSLLPPPPPLHTPPPNSELNPTTMALATLLTNQLREAIPDMVNRVNNNNINQTGNSLGSGSGTIGNAADYSYKTFVGCKSPS</sequence>
<dbReference type="EMBL" id="SZYD01000019">
    <property type="protein sequence ID" value="KAD2392810.1"/>
    <property type="molecule type" value="Genomic_DNA"/>
</dbReference>